<evidence type="ECO:0000313" key="1">
    <source>
        <dbReference type="EMBL" id="JAD23047.1"/>
    </source>
</evidence>
<sequence length="28" mass="3219">MTSCSKHSYTTNYLLALSWNIGISWEIV</sequence>
<organism evidence="1">
    <name type="scientific">Arundo donax</name>
    <name type="common">Giant reed</name>
    <name type="synonym">Donax arundinaceus</name>
    <dbReference type="NCBI Taxonomy" id="35708"/>
    <lineage>
        <taxon>Eukaryota</taxon>
        <taxon>Viridiplantae</taxon>
        <taxon>Streptophyta</taxon>
        <taxon>Embryophyta</taxon>
        <taxon>Tracheophyta</taxon>
        <taxon>Spermatophyta</taxon>
        <taxon>Magnoliopsida</taxon>
        <taxon>Liliopsida</taxon>
        <taxon>Poales</taxon>
        <taxon>Poaceae</taxon>
        <taxon>PACMAD clade</taxon>
        <taxon>Arundinoideae</taxon>
        <taxon>Arundineae</taxon>
        <taxon>Arundo</taxon>
    </lineage>
</organism>
<reference evidence="1" key="1">
    <citation type="submission" date="2014-09" db="EMBL/GenBank/DDBJ databases">
        <authorList>
            <person name="Magalhaes I.L.F."/>
            <person name="Oliveira U."/>
            <person name="Santos F.R."/>
            <person name="Vidigal T.H.D.A."/>
            <person name="Brescovit A.D."/>
            <person name="Santos A.J."/>
        </authorList>
    </citation>
    <scope>NUCLEOTIDE SEQUENCE</scope>
    <source>
        <tissue evidence="1">Shoot tissue taken approximately 20 cm above the soil surface</tissue>
    </source>
</reference>
<reference evidence="1" key="2">
    <citation type="journal article" date="2015" name="Data Brief">
        <title>Shoot transcriptome of the giant reed, Arundo donax.</title>
        <authorList>
            <person name="Barrero R.A."/>
            <person name="Guerrero F.D."/>
            <person name="Moolhuijzen P."/>
            <person name="Goolsby J.A."/>
            <person name="Tidwell J."/>
            <person name="Bellgard S.E."/>
            <person name="Bellgard M.I."/>
        </authorList>
    </citation>
    <scope>NUCLEOTIDE SEQUENCE</scope>
    <source>
        <tissue evidence="1">Shoot tissue taken approximately 20 cm above the soil surface</tissue>
    </source>
</reference>
<accession>A0A0A8YKD5</accession>
<dbReference type="AlphaFoldDB" id="A0A0A8YKD5"/>
<proteinExistence type="predicted"/>
<name>A0A0A8YKD5_ARUDO</name>
<dbReference type="EMBL" id="GBRH01274848">
    <property type="protein sequence ID" value="JAD23047.1"/>
    <property type="molecule type" value="Transcribed_RNA"/>
</dbReference>
<protein>
    <submittedName>
        <fullName evidence="1">Uncharacterized protein</fullName>
    </submittedName>
</protein>